<dbReference type="Proteomes" id="UP000828251">
    <property type="component" value="Unassembled WGS sequence"/>
</dbReference>
<feature type="chain" id="PRO_5039490153" evidence="1">
    <location>
        <begin position="21"/>
        <end position="177"/>
    </location>
</feature>
<keyword evidence="3" id="KW-1185">Reference proteome</keyword>
<reference evidence="2 3" key="1">
    <citation type="journal article" date="2021" name="Plant Biotechnol. J.">
        <title>Multi-omics assisted identification of the key and species-specific regulatory components of drought-tolerant mechanisms in Gossypium stocksii.</title>
        <authorList>
            <person name="Yu D."/>
            <person name="Ke L."/>
            <person name="Zhang D."/>
            <person name="Wu Y."/>
            <person name="Sun Y."/>
            <person name="Mei J."/>
            <person name="Sun J."/>
            <person name="Sun Y."/>
        </authorList>
    </citation>
    <scope>NUCLEOTIDE SEQUENCE [LARGE SCALE GENOMIC DNA]</scope>
    <source>
        <strain evidence="3">cv. E1</strain>
        <tissue evidence="2">Leaf</tissue>
    </source>
</reference>
<feature type="signal peptide" evidence="1">
    <location>
        <begin position="1"/>
        <end position="20"/>
    </location>
</feature>
<proteinExistence type="predicted"/>
<dbReference type="AlphaFoldDB" id="A0A9D3W6Z3"/>
<name>A0A9D3W6Z3_9ROSI</name>
<protein>
    <submittedName>
        <fullName evidence="2">Uncharacterized protein</fullName>
    </submittedName>
</protein>
<evidence type="ECO:0000256" key="1">
    <source>
        <dbReference type="SAM" id="SignalP"/>
    </source>
</evidence>
<evidence type="ECO:0000313" key="3">
    <source>
        <dbReference type="Proteomes" id="UP000828251"/>
    </source>
</evidence>
<dbReference type="EMBL" id="JAIQCV010000003">
    <property type="protein sequence ID" value="KAH1114291.1"/>
    <property type="molecule type" value="Genomic_DNA"/>
</dbReference>
<organism evidence="2 3">
    <name type="scientific">Gossypium stocksii</name>
    <dbReference type="NCBI Taxonomy" id="47602"/>
    <lineage>
        <taxon>Eukaryota</taxon>
        <taxon>Viridiplantae</taxon>
        <taxon>Streptophyta</taxon>
        <taxon>Embryophyta</taxon>
        <taxon>Tracheophyta</taxon>
        <taxon>Spermatophyta</taxon>
        <taxon>Magnoliopsida</taxon>
        <taxon>eudicotyledons</taxon>
        <taxon>Gunneridae</taxon>
        <taxon>Pentapetalae</taxon>
        <taxon>rosids</taxon>
        <taxon>malvids</taxon>
        <taxon>Malvales</taxon>
        <taxon>Malvaceae</taxon>
        <taxon>Malvoideae</taxon>
        <taxon>Gossypium</taxon>
    </lineage>
</organism>
<evidence type="ECO:0000313" key="2">
    <source>
        <dbReference type="EMBL" id="KAH1114291.1"/>
    </source>
</evidence>
<keyword evidence="1" id="KW-0732">Signal</keyword>
<sequence length="177" mass="19728">MDHFLLARIWFVGSLQLGRILLGCDEETTCFFYHYSGIKLCPFGLPRFIQEKEGRGSVNLLIAPTNHRVAAGQGVTKVATIIQASSPIVIDEDTPSLVPWSSLTPTAEELPTEIIEDPFSWLEDLDAQELSHLCVFHYSRVEVVCGPFDAGKVDFDVLDGMDMSSLGFDVYNPYRVL</sequence>
<gene>
    <name evidence="2" type="ORF">J1N35_007669</name>
</gene>
<comment type="caution">
    <text evidence="2">The sequence shown here is derived from an EMBL/GenBank/DDBJ whole genome shotgun (WGS) entry which is preliminary data.</text>
</comment>
<accession>A0A9D3W6Z3</accession>